<dbReference type="EMBL" id="AP024749">
    <property type="protein sequence ID" value="BCY29280.1"/>
    <property type="molecule type" value="Genomic_DNA"/>
</dbReference>
<reference evidence="2 3" key="1">
    <citation type="submission" date="2021-06" db="EMBL/GenBank/DDBJ databases">
        <title>Whole genome sequences of Flavobacterium sp. KK2020170 and assembly.</title>
        <authorList>
            <person name="Kitahara K."/>
            <person name="Miyoshi S."/>
            <person name="Uesaka K."/>
        </authorList>
    </citation>
    <scope>NUCLEOTIDE SEQUENCE [LARGE SCALE GENOMIC DNA]</scope>
    <source>
        <strain evidence="2 3">KK2020170</strain>
    </source>
</reference>
<evidence type="ECO:0000313" key="2">
    <source>
        <dbReference type="EMBL" id="BCY29280.1"/>
    </source>
</evidence>
<keyword evidence="3" id="KW-1185">Reference proteome</keyword>
<name>A0ABM7SEU0_9FLAO</name>
<feature type="chain" id="PRO_5046844011" evidence="1">
    <location>
        <begin position="24"/>
        <end position="196"/>
    </location>
</feature>
<evidence type="ECO:0000313" key="3">
    <source>
        <dbReference type="Proteomes" id="UP000825258"/>
    </source>
</evidence>
<keyword evidence="1" id="KW-0732">Signal</keyword>
<feature type="signal peptide" evidence="1">
    <location>
        <begin position="1"/>
        <end position="23"/>
    </location>
</feature>
<evidence type="ECO:0000256" key="1">
    <source>
        <dbReference type="SAM" id="SignalP"/>
    </source>
</evidence>
<organism evidence="2 3">
    <name type="scientific">Flavobacterium okayamense</name>
    <dbReference type="NCBI Taxonomy" id="2830782"/>
    <lineage>
        <taxon>Bacteria</taxon>
        <taxon>Pseudomonadati</taxon>
        <taxon>Bacteroidota</taxon>
        <taxon>Flavobacteriia</taxon>
        <taxon>Flavobacteriales</taxon>
        <taxon>Flavobacteriaceae</taxon>
        <taxon>Flavobacterium</taxon>
    </lineage>
</organism>
<gene>
    <name evidence="2" type="ORF">KK2020170_21480</name>
</gene>
<dbReference type="RefSeq" id="WP_221258368.1">
    <property type="nucleotide sequence ID" value="NZ_AP024749.1"/>
</dbReference>
<dbReference type="Proteomes" id="UP000825258">
    <property type="component" value="Chromosome"/>
</dbReference>
<accession>A0ABM7SEU0</accession>
<sequence>MKYSIKFLVFCISTILISNFAFSQKKKSTYEKEIEKANCFKSNKLSFEKRILSFPYNFTSQIKIISYQNKGEGVEGEELQKYLDLIISNKDSLNDSNFYEIQILNIQQIERLTDLIYNYGFKEEVNTLVVNDCYMPRNAILFYDNENNLIGFLEICFECNNYRSSNNEITVGELCTQKMQLMKEFFKDCGIKHGTN</sequence>
<protein>
    <submittedName>
        <fullName evidence="2">Uncharacterized protein</fullName>
    </submittedName>
</protein>
<proteinExistence type="predicted"/>